<comment type="similarity">
    <text evidence="1">Belongs to the short-chain dehydrogenases/reductases (SDR) family.</text>
</comment>
<evidence type="ECO:0000313" key="4">
    <source>
        <dbReference type="Proteomes" id="UP000241462"/>
    </source>
</evidence>
<dbReference type="Gene3D" id="3.40.50.720">
    <property type="entry name" value="NAD(P)-binding Rossmann-like Domain"/>
    <property type="match status" value="1"/>
</dbReference>
<evidence type="ECO:0000256" key="2">
    <source>
        <dbReference type="ARBA" id="ARBA00023002"/>
    </source>
</evidence>
<accession>A0A2T3ABA5</accession>
<dbReference type="GO" id="GO:0016491">
    <property type="term" value="F:oxidoreductase activity"/>
    <property type="evidence" value="ECO:0007669"/>
    <property type="project" value="UniProtKB-KW"/>
</dbReference>
<dbReference type="InterPro" id="IPR036291">
    <property type="entry name" value="NAD(P)-bd_dom_sf"/>
</dbReference>
<dbReference type="SUPFAM" id="SSF51735">
    <property type="entry name" value="NAD(P)-binding Rossmann-fold domains"/>
    <property type="match status" value="1"/>
</dbReference>
<keyword evidence="2" id="KW-0560">Oxidoreductase</keyword>
<dbReference type="AlphaFoldDB" id="A0A2T3ABA5"/>
<reference evidence="3 4" key="1">
    <citation type="journal article" date="2018" name="Mycol. Prog.">
        <title>Coniella lustricola, a new species from submerged detritus.</title>
        <authorList>
            <person name="Raudabaugh D.B."/>
            <person name="Iturriaga T."/>
            <person name="Carver A."/>
            <person name="Mondo S."/>
            <person name="Pangilinan J."/>
            <person name="Lipzen A."/>
            <person name="He G."/>
            <person name="Amirebrahimi M."/>
            <person name="Grigoriev I.V."/>
            <person name="Miller A.N."/>
        </authorList>
    </citation>
    <scope>NUCLEOTIDE SEQUENCE [LARGE SCALE GENOMIC DNA]</scope>
    <source>
        <strain evidence="3 4">B22-T-1</strain>
    </source>
</reference>
<proteinExistence type="inferred from homology"/>
<evidence type="ECO:0000256" key="1">
    <source>
        <dbReference type="ARBA" id="ARBA00006484"/>
    </source>
</evidence>
<dbReference type="Proteomes" id="UP000241462">
    <property type="component" value="Unassembled WGS sequence"/>
</dbReference>
<keyword evidence="4" id="KW-1185">Reference proteome</keyword>
<gene>
    <name evidence="3" type="ORF">BD289DRAFT_460185</name>
</gene>
<dbReference type="Pfam" id="PF00106">
    <property type="entry name" value="adh_short"/>
    <property type="match status" value="1"/>
</dbReference>
<dbReference type="OrthoDB" id="191139at2759"/>
<dbReference type="PRINTS" id="PR00081">
    <property type="entry name" value="GDHRDH"/>
</dbReference>
<organism evidence="3 4">
    <name type="scientific">Coniella lustricola</name>
    <dbReference type="NCBI Taxonomy" id="2025994"/>
    <lineage>
        <taxon>Eukaryota</taxon>
        <taxon>Fungi</taxon>
        <taxon>Dikarya</taxon>
        <taxon>Ascomycota</taxon>
        <taxon>Pezizomycotina</taxon>
        <taxon>Sordariomycetes</taxon>
        <taxon>Sordariomycetidae</taxon>
        <taxon>Diaporthales</taxon>
        <taxon>Schizoparmaceae</taxon>
        <taxon>Coniella</taxon>
    </lineage>
</organism>
<dbReference type="EMBL" id="KZ678420">
    <property type="protein sequence ID" value="PSR90381.1"/>
    <property type="molecule type" value="Genomic_DNA"/>
</dbReference>
<dbReference type="InterPro" id="IPR002347">
    <property type="entry name" value="SDR_fam"/>
</dbReference>
<protein>
    <submittedName>
        <fullName evidence="3">Putative short-chain dehydrogenase</fullName>
    </submittedName>
</protein>
<evidence type="ECO:0000313" key="3">
    <source>
        <dbReference type="EMBL" id="PSR90381.1"/>
    </source>
</evidence>
<dbReference type="PANTHER" id="PTHR24320">
    <property type="entry name" value="RETINOL DEHYDROGENASE"/>
    <property type="match status" value="1"/>
</dbReference>
<dbReference type="STRING" id="2025994.A0A2T3ABA5"/>
<name>A0A2T3ABA5_9PEZI</name>
<dbReference type="InParanoid" id="A0A2T3ABA5"/>
<sequence length="353" mass="38881">MSETKGTILVTGANGGLGSAIVQRIVASAELARYHGLYAVRSDSSSSCSTLKSILASAADNVSNHDVIPLDLSSLDSVRRTAASINARVAAGEIPPIRVLILNAGLQEYDQQHWLSEEEGGLDLTFAANYLGHWLLTLLLLQSMDKERGRIVVIGSQSHDTLDKRNYSSKAFVEEPYKAFVHDPANIEAITKGTWSPTTEDPFFRAGFRRYGASKLFLVMIINSLQARLDRDAALNKICVLGVDPGTMTTGLQRDAPWIIRVLLFRFVYPLMQWMYPNGNGRSTDRSAGDVLTAAFDNGPGIGKEPKGVYLLGAEPFEMSEEARDATKRQWVWDESVKLTGLKDDETVLTEWR</sequence>
<dbReference type="PANTHER" id="PTHR24320:SF152">
    <property type="entry name" value="SHORT-CHAIN DEHYDROGENASE_REDUCTASE FAMILY PROTEIN"/>
    <property type="match status" value="1"/>
</dbReference>